<dbReference type="RefSeq" id="WP_067010654.1">
    <property type="nucleotide sequence ID" value="NZ_BNDU01000006.1"/>
</dbReference>
<evidence type="ECO:0000313" key="3">
    <source>
        <dbReference type="Proteomes" id="UP000054241"/>
    </source>
</evidence>
<proteinExistence type="predicted"/>
<dbReference type="SUPFAM" id="SSF52402">
    <property type="entry name" value="Adenine nucleotide alpha hydrolases-like"/>
    <property type="match status" value="1"/>
</dbReference>
<dbReference type="Pfam" id="PF00733">
    <property type="entry name" value="Asn_synthase"/>
    <property type="match status" value="1"/>
</dbReference>
<dbReference type="InterPro" id="IPR001962">
    <property type="entry name" value="Asn_synthase"/>
</dbReference>
<protein>
    <submittedName>
        <fullName evidence="2">Asparagine synthase</fullName>
    </submittedName>
</protein>
<dbReference type="Proteomes" id="UP000054241">
    <property type="component" value="Unassembled WGS sequence"/>
</dbReference>
<dbReference type="InterPro" id="IPR029055">
    <property type="entry name" value="Ntn_hydrolases_N"/>
</dbReference>
<dbReference type="EMBL" id="LMWL01000102">
    <property type="protein sequence ID" value="KUM87549.1"/>
    <property type="molecule type" value="Genomic_DNA"/>
</dbReference>
<dbReference type="AlphaFoldDB" id="A0A101N6K8"/>
<dbReference type="OrthoDB" id="4331180at2"/>
<feature type="domain" description="Asparagine synthetase" evidence="1">
    <location>
        <begin position="264"/>
        <end position="655"/>
    </location>
</feature>
<name>A0A101N6K8_9ACTN</name>
<sequence>MRWLVGWSSTAAGAAIGSAGATGFDGETLHPVGSQLLWGDPDPLWAVGDWRPDEVRVVKADAQNRIAVLGICGASDEELRRALFTARGGALRHLTTWPGSYTAVVQVGRRVTVCGDLAGARPVFHTPWAGGTAYATAALPLADLVEANLDFGHLAALLAAPEVPAALRDTTPYDGVRRIPPGHALVLRAGAREIAGYEPVASLAVAAPPADPDRAVDAVRDALVEAVRARLSAPRHVPDLDPGPVPGMGPAERRAARGMPVPGIGADLSGGPASGTLALLAAGLPGRPGTLLGHGTGAGERLLAVTFNDLAVGGREAEVERAGSLAANPRLHHVVVTGGEETLPYADLDGPLTDEPGPSLVTAARHRARLAAGSADHFTGHGARQVLDAHPARLADLLMDRKRRHLVRPVAALARADGSVMVPARVYGAARRLARTPYRAGLELLAERLMRRRFDDPKGAVGASLAALAWARPGPAARWLTGEALAEVSVLLQSEAARSGGSVQRPGEFRARAVLARSAADLRVLEQAAEIRSQRLHAPFLDNQVVRACRALPEALRVQPGARSAVLRTVLEGAGVTDLPPGWGAPSHASSAAVTRAGLRMAADSLVDLFATPFLAEAGLVEARVVRKALRAASAGEPLPLDGLADLISLELWLRRLLSRRGTCWTGTPARARAVPAGIAPRRGALGAGAAGLSG</sequence>
<evidence type="ECO:0000313" key="2">
    <source>
        <dbReference type="EMBL" id="KUM87549.1"/>
    </source>
</evidence>
<comment type="caution">
    <text evidence="2">The sequence shown here is derived from an EMBL/GenBank/DDBJ whole genome shotgun (WGS) entry which is preliminary data.</text>
</comment>
<dbReference type="GO" id="GO:0004066">
    <property type="term" value="F:asparagine synthase (glutamine-hydrolyzing) activity"/>
    <property type="evidence" value="ECO:0007669"/>
    <property type="project" value="InterPro"/>
</dbReference>
<dbReference type="STRING" id="67285.AQI88_40725"/>
<organism evidence="2 3">
    <name type="scientific">Streptomyces cellostaticus</name>
    <dbReference type="NCBI Taxonomy" id="67285"/>
    <lineage>
        <taxon>Bacteria</taxon>
        <taxon>Bacillati</taxon>
        <taxon>Actinomycetota</taxon>
        <taxon>Actinomycetes</taxon>
        <taxon>Kitasatosporales</taxon>
        <taxon>Streptomycetaceae</taxon>
        <taxon>Streptomyces</taxon>
    </lineage>
</organism>
<dbReference type="SUPFAM" id="SSF56235">
    <property type="entry name" value="N-terminal nucleophile aminohydrolases (Ntn hydrolases)"/>
    <property type="match status" value="1"/>
</dbReference>
<reference evidence="2 3" key="1">
    <citation type="submission" date="2015-10" db="EMBL/GenBank/DDBJ databases">
        <title>Draft genome sequence of Streptomyces cellostaticus DSM 40189, type strain for the species Streptomyces cellostaticus.</title>
        <authorList>
            <person name="Ruckert C."/>
            <person name="Winkler A."/>
            <person name="Kalinowski J."/>
            <person name="Kampfer P."/>
            <person name="Glaeser S."/>
        </authorList>
    </citation>
    <scope>NUCLEOTIDE SEQUENCE [LARGE SCALE GENOMIC DNA]</scope>
    <source>
        <strain evidence="2 3">DSM 40189</strain>
    </source>
</reference>
<dbReference type="InterPro" id="IPR014729">
    <property type="entry name" value="Rossmann-like_a/b/a_fold"/>
</dbReference>
<evidence type="ECO:0000259" key="1">
    <source>
        <dbReference type="Pfam" id="PF00733"/>
    </source>
</evidence>
<dbReference type="GO" id="GO:0006529">
    <property type="term" value="P:asparagine biosynthetic process"/>
    <property type="evidence" value="ECO:0007669"/>
    <property type="project" value="InterPro"/>
</dbReference>
<keyword evidence="3" id="KW-1185">Reference proteome</keyword>
<gene>
    <name evidence="2" type="ORF">AQI88_40725</name>
</gene>
<accession>A0A101N6K8</accession>
<dbReference type="Gene3D" id="3.40.50.620">
    <property type="entry name" value="HUPs"/>
    <property type="match status" value="1"/>
</dbReference>